<dbReference type="SUPFAM" id="SSF53474">
    <property type="entry name" value="alpha/beta-Hydrolases"/>
    <property type="match status" value="1"/>
</dbReference>
<dbReference type="STRING" id="1450535.A0A317WZE8"/>
<evidence type="ECO:0000259" key="4">
    <source>
        <dbReference type="Pfam" id="PF00135"/>
    </source>
</evidence>
<protein>
    <recommendedName>
        <fullName evidence="3">Carboxylic ester hydrolase</fullName>
        <ecNumber evidence="3">3.1.1.-</ecNumber>
    </recommendedName>
</protein>
<dbReference type="GeneID" id="37111204"/>
<comment type="caution">
    <text evidence="5">The sequence shown here is derived from an EMBL/GenBank/DDBJ whole genome shotgun (WGS) entry which is preliminary data.</text>
</comment>
<dbReference type="InterPro" id="IPR002018">
    <property type="entry name" value="CarbesteraseB"/>
</dbReference>
<dbReference type="Gene3D" id="3.40.50.1820">
    <property type="entry name" value="alpha/beta hydrolase"/>
    <property type="match status" value="1"/>
</dbReference>
<dbReference type="PROSITE" id="PS00122">
    <property type="entry name" value="CARBOXYLESTERASE_B_1"/>
    <property type="match status" value="1"/>
</dbReference>
<gene>
    <name evidence="5" type="ORF">BO94DRAFT_488214</name>
</gene>
<feature type="domain" description="Carboxylesterase type B" evidence="4">
    <location>
        <begin position="14"/>
        <end position="444"/>
    </location>
</feature>
<dbReference type="Pfam" id="PF00135">
    <property type="entry name" value="COesterase"/>
    <property type="match status" value="1"/>
</dbReference>
<evidence type="ECO:0000256" key="2">
    <source>
        <dbReference type="ARBA" id="ARBA00022801"/>
    </source>
</evidence>
<dbReference type="EC" id="3.1.1.-" evidence="3"/>
<sequence>MVFPRVQHQGLHATFKGIERETEGVEIHEFRGIKYASVPARFERAQPVDGFADAVVDASRYGPRCPQVDVDVRHLLRIPEDFKIEKEPEDEFECLNLDITCPPVSSAKRSLPVLIWIHGGSQVVTFCSAASKICDPVKIVADSIKTGQPIIFVSINYRLNIFSFGDGKEKNLALKDQKLGIEWVRNNISAFGGDPENITLAGESAGAVYVHVHLLTGTPVKRAVLASGSLYLSSPLPVERGQALIKALEVKVQELGQSSLRQSSVPALIQALKECNVNTMWIQEDEGFQGWEAKSELVDELMIGDTEYESVIWRNGIETLDGKAIAAAFEQDEKWGTKLRKMYHVVADRPTACKLGALDLVHDVRYTLPVEVVTEKLQAANKRVYKYVVDQPNPWQSSSRAHHAVDLLFLFDGVDLSFNPAAKAVGQEMRKRWIHFVNGNSPWSEEQIFAYGPLGACEEISEAQFAFRRRVEHVQALRGAGMGVYMPIVFALTAGKISLLN</sequence>
<reference evidence="5 6" key="1">
    <citation type="submission" date="2016-12" db="EMBL/GenBank/DDBJ databases">
        <title>The genomes of Aspergillus section Nigri reveals drivers in fungal speciation.</title>
        <authorList>
            <consortium name="DOE Joint Genome Institute"/>
            <person name="Vesth T.C."/>
            <person name="Nybo J."/>
            <person name="Theobald S."/>
            <person name="Brandl J."/>
            <person name="Frisvad J.C."/>
            <person name="Nielsen K.F."/>
            <person name="Lyhne E.K."/>
            <person name="Kogle M.E."/>
            <person name="Kuo A."/>
            <person name="Riley R."/>
            <person name="Clum A."/>
            <person name="Nolan M."/>
            <person name="Lipzen A."/>
            <person name="Salamov A."/>
            <person name="Henrissat B."/>
            <person name="Wiebenga A."/>
            <person name="De Vries R.P."/>
            <person name="Grigoriev I.V."/>
            <person name="Mortensen U.H."/>
            <person name="Andersen M.R."/>
            <person name="Baker S.E."/>
        </authorList>
    </citation>
    <scope>NUCLEOTIDE SEQUENCE [LARGE SCALE GENOMIC DNA]</scope>
    <source>
        <strain evidence="5 6">CBS 115572</strain>
    </source>
</reference>
<dbReference type="AlphaFoldDB" id="A0A317WZE8"/>
<evidence type="ECO:0000256" key="1">
    <source>
        <dbReference type="ARBA" id="ARBA00005964"/>
    </source>
</evidence>
<organism evidence="5 6">
    <name type="scientific">Aspergillus sclerotioniger CBS 115572</name>
    <dbReference type="NCBI Taxonomy" id="1450535"/>
    <lineage>
        <taxon>Eukaryota</taxon>
        <taxon>Fungi</taxon>
        <taxon>Dikarya</taxon>
        <taxon>Ascomycota</taxon>
        <taxon>Pezizomycotina</taxon>
        <taxon>Eurotiomycetes</taxon>
        <taxon>Eurotiomycetidae</taxon>
        <taxon>Eurotiales</taxon>
        <taxon>Aspergillaceae</taxon>
        <taxon>Aspergillus</taxon>
        <taxon>Aspergillus subgen. Circumdati</taxon>
    </lineage>
</organism>
<dbReference type="RefSeq" id="XP_025469441.1">
    <property type="nucleotide sequence ID" value="XM_025609061.1"/>
</dbReference>
<dbReference type="InterPro" id="IPR029058">
    <property type="entry name" value="AB_hydrolase_fold"/>
</dbReference>
<proteinExistence type="inferred from homology"/>
<dbReference type="EMBL" id="MSFK01000008">
    <property type="protein sequence ID" value="PWY91713.1"/>
    <property type="molecule type" value="Genomic_DNA"/>
</dbReference>
<evidence type="ECO:0000313" key="5">
    <source>
        <dbReference type="EMBL" id="PWY91713.1"/>
    </source>
</evidence>
<evidence type="ECO:0000256" key="3">
    <source>
        <dbReference type="RuleBase" id="RU361235"/>
    </source>
</evidence>
<keyword evidence="6" id="KW-1185">Reference proteome</keyword>
<dbReference type="PANTHER" id="PTHR43142:SF5">
    <property type="entry name" value="CARBOXYLIC ESTER HYDROLASE"/>
    <property type="match status" value="1"/>
</dbReference>
<comment type="similarity">
    <text evidence="1 3">Belongs to the type-B carboxylesterase/lipase family.</text>
</comment>
<dbReference type="PANTHER" id="PTHR43142">
    <property type="entry name" value="CARBOXYLIC ESTER HYDROLASE"/>
    <property type="match status" value="1"/>
</dbReference>
<evidence type="ECO:0000313" key="6">
    <source>
        <dbReference type="Proteomes" id="UP000246702"/>
    </source>
</evidence>
<keyword evidence="2 3" id="KW-0378">Hydrolase</keyword>
<name>A0A317WZE8_9EURO</name>
<accession>A0A317WZE8</accession>
<dbReference type="GO" id="GO:0016787">
    <property type="term" value="F:hydrolase activity"/>
    <property type="evidence" value="ECO:0007669"/>
    <property type="project" value="UniProtKB-KW"/>
</dbReference>
<dbReference type="Proteomes" id="UP000246702">
    <property type="component" value="Unassembled WGS sequence"/>
</dbReference>
<dbReference type="OrthoDB" id="3200163at2759"/>
<dbReference type="InterPro" id="IPR019826">
    <property type="entry name" value="Carboxylesterase_B_AS"/>
</dbReference>